<dbReference type="Gene3D" id="3.40.50.12780">
    <property type="entry name" value="N-terminal domain of ligase-like"/>
    <property type="match status" value="1"/>
</dbReference>
<gene>
    <name evidence="7" type="ORF">CINC_LOCUS6539</name>
</gene>
<accession>A0A9N8KV98</accession>
<dbReference type="InterPro" id="IPR042099">
    <property type="entry name" value="ANL_N_sf"/>
</dbReference>
<dbReference type="InterPro" id="IPR045851">
    <property type="entry name" value="AMP-bd_C_sf"/>
</dbReference>
<evidence type="ECO:0000256" key="1">
    <source>
        <dbReference type="ARBA" id="ARBA00004275"/>
    </source>
</evidence>
<sequence length="551" mass="60989">MENFKYKPEALDKYMNEIGSRAAAESGIPSDRYHFGKLVLQSLKDDPDFVCQIDGGTGESETNASVLRRSIRCTTSFKKLGLKIGDVITVMGSNNIDQPILLYAALFEGIIMSAIDRTLGVNELTHLFITNKPKLIFCHGDKVQEVKKAVELARCDAKIISYDRNPDAITFSDMMEKYGEDIDAQAYRAANFDSEETTALIVATSGSTGLPKSAILTHKNVTASTTFFGCFGTKFPRPTKSGIVLSPIQWLSAIVHYIQGPIFQYTIIQSSKELTTDHIFELFNKYKPTFALSSPPMLISLLQESQTKECDFSALEFVMVGGSAVPNHLLPMLHERAPNARLGIGYGSSEYGGITLYPFDLPFGSCGKAASHMEYKLMSVETGEEVKEPFKTGELWAKAPGGFKGYYNRPEDTAEALTEDGWLKSGDLLYRDENWNFFFVERIKLLLKYRNHQVSPVELEAVIHKLPGVLNVAVSGVPDPDCGELPIAFVVPKPGSGLTEKDVEDIVKENLTDSKFLRGGVVFMDALPLLPTSKLDRKKLRQLAAELTKKK</sequence>
<evidence type="ECO:0000313" key="8">
    <source>
        <dbReference type="Proteomes" id="UP001154114"/>
    </source>
</evidence>
<dbReference type="Pfam" id="PF00501">
    <property type="entry name" value="AMP-binding"/>
    <property type="match status" value="1"/>
</dbReference>
<keyword evidence="8" id="KW-1185">Reference proteome</keyword>
<name>A0A9N8KV98_CHRIL</name>
<dbReference type="PROSITE" id="PS00455">
    <property type="entry name" value="AMP_BINDING"/>
    <property type="match status" value="1"/>
</dbReference>
<comment type="similarity">
    <text evidence="2">Belongs to the ATP-dependent AMP-binding enzyme family.</text>
</comment>
<protein>
    <recommendedName>
        <fullName evidence="9">Luciferase</fullName>
    </recommendedName>
</protein>
<comment type="subcellular location">
    <subcellularLocation>
        <location evidence="1">Peroxisome</location>
    </subcellularLocation>
</comment>
<evidence type="ECO:0000259" key="6">
    <source>
        <dbReference type="Pfam" id="PF13193"/>
    </source>
</evidence>
<feature type="domain" description="AMP-binding enzyme C-terminal" evidence="6">
    <location>
        <begin position="458"/>
        <end position="532"/>
    </location>
</feature>
<dbReference type="InterPro" id="IPR000873">
    <property type="entry name" value="AMP-dep_synth/lig_dom"/>
</dbReference>
<evidence type="ECO:0000256" key="2">
    <source>
        <dbReference type="ARBA" id="ARBA00006432"/>
    </source>
</evidence>
<evidence type="ECO:0000313" key="7">
    <source>
        <dbReference type="EMBL" id="CAD0204229.1"/>
    </source>
</evidence>
<keyword evidence="3" id="KW-0436">Ligase</keyword>
<evidence type="ECO:0008006" key="9">
    <source>
        <dbReference type="Google" id="ProtNLM"/>
    </source>
</evidence>
<dbReference type="GO" id="GO:0005777">
    <property type="term" value="C:peroxisome"/>
    <property type="evidence" value="ECO:0007669"/>
    <property type="project" value="UniProtKB-SubCell"/>
</dbReference>
<feature type="domain" description="AMP-dependent synthetase/ligase" evidence="5">
    <location>
        <begin position="44"/>
        <end position="407"/>
    </location>
</feature>
<dbReference type="GO" id="GO:0016405">
    <property type="term" value="F:CoA-ligase activity"/>
    <property type="evidence" value="ECO:0007669"/>
    <property type="project" value="TreeGrafter"/>
</dbReference>
<dbReference type="Gene3D" id="3.30.300.30">
    <property type="match status" value="1"/>
</dbReference>
<dbReference type="OrthoDB" id="10253869at2759"/>
<dbReference type="PANTHER" id="PTHR24096:SF149">
    <property type="entry name" value="AMP-BINDING DOMAIN-CONTAINING PROTEIN-RELATED"/>
    <property type="match status" value="1"/>
</dbReference>
<evidence type="ECO:0000259" key="5">
    <source>
        <dbReference type="Pfam" id="PF00501"/>
    </source>
</evidence>
<reference evidence="7" key="1">
    <citation type="submission" date="2021-12" db="EMBL/GenBank/DDBJ databases">
        <authorList>
            <person name="King R."/>
        </authorList>
    </citation>
    <scope>NUCLEOTIDE SEQUENCE</scope>
</reference>
<dbReference type="PANTHER" id="PTHR24096">
    <property type="entry name" value="LONG-CHAIN-FATTY-ACID--COA LIGASE"/>
    <property type="match status" value="1"/>
</dbReference>
<dbReference type="InterPro" id="IPR025110">
    <property type="entry name" value="AMP-bd_C"/>
</dbReference>
<evidence type="ECO:0000256" key="3">
    <source>
        <dbReference type="ARBA" id="ARBA00022598"/>
    </source>
</evidence>
<organism evidence="7 8">
    <name type="scientific">Chrysodeixis includens</name>
    <name type="common">Soybean looper</name>
    <name type="synonym">Pseudoplusia includens</name>
    <dbReference type="NCBI Taxonomy" id="689277"/>
    <lineage>
        <taxon>Eukaryota</taxon>
        <taxon>Metazoa</taxon>
        <taxon>Ecdysozoa</taxon>
        <taxon>Arthropoda</taxon>
        <taxon>Hexapoda</taxon>
        <taxon>Insecta</taxon>
        <taxon>Pterygota</taxon>
        <taxon>Neoptera</taxon>
        <taxon>Endopterygota</taxon>
        <taxon>Lepidoptera</taxon>
        <taxon>Glossata</taxon>
        <taxon>Ditrysia</taxon>
        <taxon>Noctuoidea</taxon>
        <taxon>Noctuidae</taxon>
        <taxon>Plusiinae</taxon>
        <taxon>Chrysodeixis</taxon>
    </lineage>
</organism>
<dbReference type="AlphaFoldDB" id="A0A9N8KV98"/>
<dbReference type="InterPro" id="IPR020845">
    <property type="entry name" value="AMP-binding_CS"/>
</dbReference>
<keyword evidence="4" id="KW-0576">Peroxisome</keyword>
<dbReference type="Proteomes" id="UP001154114">
    <property type="component" value="Chromosome 21"/>
</dbReference>
<dbReference type="EMBL" id="LR824024">
    <property type="protein sequence ID" value="CAD0204229.1"/>
    <property type="molecule type" value="Genomic_DNA"/>
</dbReference>
<dbReference type="Pfam" id="PF13193">
    <property type="entry name" value="AMP-binding_C"/>
    <property type="match status" value="1"/>
</dbReference>
<proteinExistence type="inferred from homology"/>
<dbReference type="SUPFAM" id="SSF56801">
    <property type="entry name" value="Acetyl-CoA synthetase-like"/>
    <property type="match status" value="1"/>
</dbReference>
<evidence type="ECO:0000256" key="4">
    <source>
        <dbReference type="ARBA" id="ARBA00023140"/>
    </source>
</evidence>